<dbReference type="Pfam" id="PF04082">
    <property type="entry name" value="Fungal_trans"/>
    <property type="match status" value="1"/>
</dbReference>
<comment type="subcellular location">
    <subcellularLocation>
        <location evidence="1">Nucleus</location>
    </subcellularLocation>
</comment>
<gene>
    <name evidence="9" type="ORF">HYPBUDRAFT_151995</name>
</gene>
<dbReference type="GO" id="GO:0043565">
    <property type="term" value="F:sequence-specific DNA binding"/>
    <property type="evidence" value="ECO:0007669"/>
    <property type="project" value="TreeGrafter"/>
</dbReference>
<dbReference type="InterPro" id="IPR007219">
    <property type="entry name" value="XnlR_reg_dom"/>
</dbReference>
<keyword evidence="4" id="KW-0805">Transcription regulation</keyword>
<reference evidence="10" key="1">
    <citation type="submission" date="2016-05" db="EMBL/GenBank/DDBJ databases">
        <title>Comparative genomics of biotechnologically important yeasts.</title>
        <authorList>
            <consortium name="DOE Joint Genome Institute"/>
            <person name="Riley R."/>
            <person name="Haridas S."/>
            <person name="Wolfe K.H."/>
            <person name="Lopes M.R."/>
            <person name="Hittinger C.T."/>
            <person name="Goker M."/>
            <person name="Salamov A."/>
            <person name="Wisecaver J."/>
            <person name="Long T.M."/>
            <person name="Aerts A.L."/>
            <person name="Barry K."/>
            <person name="Choi C."/>
            <person name="Clum A."/>
            <person name="Coughlan A.Y."/>
            <person name="Deshpande S."/>
            <person name="Douglass A.P."/>
            <person name="Hanson S.J."/>
            <person name="Klenk H.-P."/>
            <person name="Labutti K."/>
            <person name="Lapidus A."/>
            <person name="Lindquist E."/>
            <person name="Lipzen A."/>
            <person name="Meier-Kolthoff J.P."/>
            <person name="Ohm R.A."/>
            <person name="Otillar R.P."/>
            <person name="Pangilinan J."/>
            <person name="Peng Y."/>
            <person name="Rokas A."/>
            <person name="Rosa C.A."/>
            <person name="Scheuner C."/>
            <person name="Sibirny A.A."/>
            <person name="Slot J.C."/>
            <person name="Stielow J.B."/>
            <person name="Sun H."/>
            <person name="Kurtzman C.P."/>
            <person name="Blackwell M."/>
            <person name="Grigoriev I.V."/>
            <person name="Jeffries T.W."/>
        </authorList>
    </citation>
    <scope>NUCLEOTIDE SEQUENCE [LARGE SCALE GENOMIC DNA]</scope>
    <source>
        <strain evidence="10">NRRL Y-1933</strain>
    </source>
</reference>
<dbReference type="PANTHER" id="PTHR47782">
    <property type="entry name" value="ZN(II)2CYS6 TRANSCRIPTION FACTOR (EUROFUNG)-RELATED"/>
    <property type="match status" value="1"/>
</dbReference>
<dbReference type="CDD" id="cd12148">
    <property type="entry name" value="fungal_TF_MHR"/>
    <property type="match status" value="1"/>
</dbReference>
<evidence type="ECO:0000256" key="6">
    <source>
        <dbReference type="ARBA" id="ARBA00023163"/>
    </source>
</evidence>
<evidence type="ECO:0000256" key="2">
    <source>
        <dbReference type="ARBA" id="ARBA00022723"/>
    </source>
</evidence>
<name>A0A1E4RMS0_9ASCO</name>
<dbReference type="SMART" id="SM00906">
    <property type="entry name" value="Fungal_trans"/>
    <property type="match status" value="1"/>
</dbReference>
<evidence type="ECO:0000313" key="9">
    <source>
        <dbReference type="EMBL" id="ODV68578.1"/>
    </source>
</evidence>
<dbReference type="RefSeq" id="XP_020077645.1">
    <property type="nucleotide sequence ID" value="XM_020220787.1"/>
</dbReference>
<dbReference type="GO" id="GO:0008270">
    <property type="term" value="F:zinc ion binding"/>
    <property type="evidence" value="ECO:0007669"/>
    <property type="project" value="InterPro"/>
</dbReference>
<dbReference type="AlphaFoldDB" id="A0A1E4RMS0"/>
<dbReference type="OrthoDB" id="189997at2759"/>
<evidence type="ECO:0000256" key="1">
    <source>
        <dbReference type="ARBA" id="ARBA00004123"/>
    </source>
</evidence>
<dbReference type="STRING" id="984485.A0A1E4RMS0"/>
<dbReference type="Proteomes" id="UP000095085">
    <property type="component" value="Unassembled WGS sequence"/>
</dbReference>
<evidence type="ECO:0000256" key="5">
    <source>
        <dbReference type="ARBA" id="ARBA00023125"/>
    </source>
</evidence>
<keyword evidence="10" id="KW-1185">Reference proteome</keyword>
<dbReference type="PANTHER" id="PTHR47782:SF1">
    <property type="entry name" value="PYRIMIDINE PATHWAY REGULATORY PROTEIN 1"/>
    <property type="match status" value="1"/>
</dbReference>
<keyword evidence="5" id="KW-0238">DNA-binding</keyword>
<sequence length="548" mass="63684">MTGESISRSYIADLEDRLREAKEQLNGIKRTQLTGQFFNDCFPMESQEAEVNEEHNDVVPPRSFAEDCLQTYFNQLNVQLPIIHRDYYLNKYFTPIYGFVGSSLWTKILGYEVDDPHEKLEPAQVDENTRYRGFFFLYMIISILTSVNQNTLSVSDHYKRKAFKHVNSVWGPSKNENDDEITRLEMLQSLLLWSQYSMMRPGTPDAWYLIGISIRFCIELGLHIEPERVSMTGDLPFVTELKRRLFWSCYCLDKQASICYNRPFGIWDLQIDVKLPSLLDDLSLMPKSMKTITNIRGNPALKKNSLHFIKLRIIQSDILNFINDKQHQVRVSDQNEDGDVLESARLSDSPQTTNEKLTMYDEWKLSKQRLLDDWYNLVVDIDSIHVMNLNYHQTLLYIYRISPITPVIINKSHYMILYESSKQIISIYTALGHYSWAAIKDIQLAATDYLYLIQNCAELQHSISAEEIKSQCDLVFLLLASLRNDYPKQVQQAEQEVKSYTSKLLKLYELNKSKTSNLNNPIFSYPTAAVSQSPPSLMDSTCFPFIIQ</sequence>
<dbReference type="EMBL" id="KV454539">
    <property type="protein sequence ID" value="ODV68578.1"/>
    <property type="molecule type" value="Genomic_DNA"/>
</dbReference>
<keyword evidence="6" id="KW-0804">Transcription</keyword>
<dbReference type="GO" id="GO:0005634">
    <property type="term" value="C:nucleus"/>
    <property type="evidence" value="ECO:0007669"/>
    <property type="project" value="UniProtKB-SubCell"/>
</dbReference>
<evidence type="ECO:0000259" key="8">
    <source>
        <dbReference type="SMART" id="SM00906"/>
    </source>
</evidence>
<dbReference type="GO" id="GO:0006351">
    <property type="term" value="P:DNA-templated transcription"/>
    <property type="evidence" value="ECO:0007669"/>
    <property type="project" value="InterPro"/>
</dbReference>
<evidence type="ECO:0000256" key="7">
    <source>
        <dbReference type="ARBA" id="ARBA00023242"/>
    </source>
</evidence>
<proteinExistence type="predicted"/>
<dbReference type="GeneID" id="30995337"/>
<keyword evidence="7" id="KW-0539">Nucleus</keyword>
<evidence type="ECO:0000256" key="3">
    <source>
        <dbReference type="ARBA" id="ARBA00022833"/>
    </source>
</evidence>
<keyword evidence="3" id="KW-0862">Zinc</keyword>
<organism evidence="9 10">
    <name type="scientific">Hyphopichia burtonii NRRL Y-1933</name>
    <dbReference type="NCBI Taxonomy" id="984485"/>
    <lineage>
        <taxon>Eukaryota</taxon>
        <taxon>Fungi</taxon>
        <taxon>Dikarya</taxon>
        <taxon>Ascomycota</taxon>
        <taxon>Saccharomycotina</taxon>
        <taxon>Pichiomycetes</taxon>
        <taxon>Debaryomycetaceae</taxon>
        <taxon>Hyphopichia</taxon>
    </lineage>
</organism>
<accession>A0A1E4RMS0</accession>
<evidence type="ECO:0000256" key="4">
    <source>
        <dbReference type="ARBA" id="ARBA00023015"/>
    </source>
</evidence>
<feature type="domain" description="Xylanolytic transcriptional activator regulatory" evidence="8">
    <location>
        <begin position="206"/>
        <end position="282"/>
    </location>
</feature>
<protein>
    <recommendedName>
        <fullName evidence="8">Xylanolytic transcriptional activator regulatory domain-containing protein</fullName>
    </recommendedName>
</protein>
<dbReference type="GO" id="GO:0000981">
    <property type="term" value="F:DNA-binding transcription factor activity, RNA polymerase II-specific"/>
    <property type="evidence" value="ECO:0007669"/>
    <property type="project" value="TreeGrafter"/>
</dbReference>
<keyword evidence="2" id="KW-0479">Metal-binding</keyword>
<evidence type="ECO:0000313" key="10">
    <source>
        <dbReference type="Proteomes" id="UP000095085"/>
    </source>
</evidence>
<dbReference type="GO" id="GO:0045944">
    <property type="term" value="P:positive regulation of transcription by RNA polymerase II"/>
    <property type="evidence" value="ECO:0007669"/>
    <property type="project" value="TreeGrafter"/>
</dbReference>
<dbReference type="InterPro" id="IPR052202">
    <property type="entry name" value="Yeast_MetPath_Reg"/>
</dbReference>